<dbReference type="Gene3D" id="1.20.930.20">
    <property type="entry name" value="Adaptor protein Cbl, N-terminal domain"/>
    <property type="match status" value="1"/>
</dbReference>
<dbReference type="EMBL" id="MU805967">
    <property type="protein sequence ID" value="KAJ3843811.1"/>
    <property type="molecule type" value="Genomic_DNA"/>
</dbReference>
<dbReference type="InterPro" id="IPR036249">
    <property type="entry name" value="Thioredoxin-like_sf"/>
</dbReference>
<protein>
    <recommendedName>
        <fullName evidence="5">Thioredoxin domain-containing protein</fullName>
    </recommendedName>
</protein>
<name>A0AA38UK63_9AGAR</name>
<evidence type="ECO:0000259" key="1">
    <source>
        <dbReference type="Pfam" id="PF00578"/>
    </source>
</evidence>
<dbReference type="Gene3D" id="3.40.30.10">
    <property type="entry name" value="Glutaredoxin"/>
    <property type="match status" value="1"/>
</dbReference>
<comment type="caution">
    <text evidence="3">The sequence shown here is derived from an EMBL/GenBank/DDBJ whole genome shotgun (WGS) entry which is preliminary data.</text>
</comment>
<dbReference type="CDD" id="cd21037">
    <property type="entry name" value="MLKL_NTD"/>
    <property type="match status" value="1"/>
</dbReference>
<reference evidence="3" key="1">
    <citation type="submission" date="2022-08" db="EMBL/GenBank/DDBJ databases">
        <authorList>
            <consortium name="DOE Joint Genome Institute"/>
            <person name="Min B."/>
            <person name="Riley R."/>
            <person name="Sierra-Patev S."/>
            <person name="Naranjo-Ortiz M."/>
            <person name="Looney B."/>
            <person name="Konkel Z."/>
            <person name="Slot J.C."/>
            <person name="Sakamoto Y."/>
            <person name="Steenwyk J.L."/>
            <person name="Rokas A."/>
            <person name="Carro J."/>
            <person name="Camarero S."/>
            <person name="Ferreira P."/>
            <person name="Molpeceres G."/>
            <person name="Ruiz-Duenas F.J."/>
            <person name="Serrano A."/>
            <person name="Henrissat B."/>
            <person name="Drula E."/>
            <person name="Hughes K.W."/>
            <person name="Mata J.L."/>
            <person name="Ishikawa N.K."/>
            <person name="Vargas-Isla R."/>
            <person name="Ushijima S."/>
            <person name="Smith C.A."/>
            <person name="Ahrendt S."/>
            <person name="Andreopoulos W."/>
            <person name="He G."/>
            <person name="Labutti K."/>
            <person name="Lipzen A."/>
            <person name="Ng V."/>
            <person name="Sandor L."/>
            <person name="Barry K."/>
            <person name="Martinez A.T."/>
            <person name="Xiao Y."/>
            <person name="Gibbons J.G."/>
            <person name="Terashima K."/>
            <person name="Hibbett D.S."/>
            <person name="Grigoriev I.V."/>
        </authorList>
    </citation>
    <scope>NUCLEOTIDE SEQUENCE</scope>
    <source>
        <strain evidence="3">TFB9207</strain>
    </source>
</reference>
<dbReference type="AlphaFoldDB" id="A0AA38UK63"/>
<evidence type="ECO:0000259" key="2">
    <source>
        <dbReference type="Pfam" id="PF22215"/>
    </source>
</evidence>
<evidence type="ECO:0000313" key="4">
    <source>
        <dbReference type="Proteomes" id="UP001163846"/>
    </source>
</evidence>
<feature type="domain" description="Mixed lineage kinase" evidence="2">
    <location>
        <begin position="278"/>
        <end position="386"/>
    </location>
</feature>
<accession>A0AA38UK63</accession>
<gene>
    <name evidence="3" type="ORF">F5878DRAFT_656420</name>
</gene>
<evidence type="ECO:0008006" key="5">
    <source>
        <dbReference type="Google" id="ProtNLM"/>
    </source>
</evidence>
<dbReference type="SUPFAM" id="SSF52833">
    <property type="entry name" value="Thioredoxin-like"/>
    <property type="match status" value="1"/>
</dbReference>
<dbReference type="Pfam" id="PF00578">
    <property type="entry name" value="AhpC-TSA"/>
    <property type="match status" value="1"/>
</dbReference>
<dbReference type="InterPro" id="IPR036537">
    <property type="entry name" value="Adaptor_Cbl_N_dom_sf"/>
</dbReference>
<dbReference type="GO" id="GO:0016491">
    <property type="term" value="F:oxidoreductase activity"/>
    <property type="evidence" value="ECO:0007669"/>
    <property type="project" value="InterPro"/>
</dbReference>
<dbReference type="Proteomes" id="UP001163846">
    <property type="component" value="Unassembled WGS sequence"/>
</dbReference>
<sequence length="1094" mass="121939">MSRVSLKPGSIAPNFEGRSAEGPIQFHQWSGNSWTIVFSHPGSSISKELYAVARRLSDIDQRGIKIIGFSRNWQEESQHWDRVLHHYDRQFASGKNVQLIADDQGRLSDLYEMLPHRDHHGVVSNPNTAFLVDPRKVIKLVLSYPSFLSTDLNQILRFVDDHTGPLQDIPTEMFGLDANGHGQIYGQETKASGGEVADAVTVAKGAASLVGNLTKDISSGDTSGSSNTTVTQTTDYIQHAMSVMDSLSDLGKVMPFIAPAFVLIKAIIAVEQRARDVDTKCTDLVQRVTFMLSHLPMLKKINVTDSTRQVIDRMNETLKKAAALIQTYRKQSVIARRLSVHNKDRFESCATSLGQCTNDLMLSLQIHQSTQLDILTRPIPSDPEDEAATRFVASHGGIDAVKGNEALVKQFASEMKLTVDDDVLEQLNTNISVALQQNQDRLEQSLNETVSASVVEGIRGLAAQMNEAAKEQTLVCVQCEKEYRDSTNGEKSCSFHRDEYDSWSKSYRCCNTKNPCQAGKHRSEHHCDYPYGNFFPFARNITNYTDTTEKWSEIEDVNLETSKKLSVSIARLLRWKSRGAQPELPTILVRVGNFSISEPFAFKTFNTKELELISKVVDITHQPVIFRVWHSEQEYALAEWVLSAAGIIVGVKITAKAATSDKPFIHFCPIDITSCTLSGDIRVLSEGGFRSYKPETPYVLPDIQRVTGNLLEKPPREVRTNFKTRTTPDLPVVLKLISNPPLMANPDFANSEIDYFTGTISVLNKNKVNSQEPISISSLTIFYRFIGEKTYQPVKSVELLDGVTLPTSIDPRQTLRLKFGAHVLRSEEDVKTDTRWWNRAFVARQRPLRFKVVLTDFDEEECSLVLDYVNPTYDLEKPGTDDLAFFFVDDPLTWKRYGVHVVSSPGNGPGAVKIGNESLNADAMKKLVYQALKTGESEILLNAGRENDKGRPSAWSWKAWALVDLSCRRLYAFKILILKPSGTSHTYACMGYVSCPDYGGSYEETRPIRYATEAATFPELEPPSSDPIVLDDDFDDLAPGEASEASLASKSSGVGSPSQFAVPDEVQNRLASIDNNLSRLATAMEQLVELLKTK</sequence>
<dbReference type="GO" id="GO:0016209">
    <property type="term" value="F:antioxidant activity"/>
    <property type="evidence" value="ECO:0007669"/>
    <property type="project" value="InterPro"/>
</dbReference>
<proteinExistence type="predicted"/>
<organism evidence="3 4">
    <name type="scientific">Lentinula raphanica</name>
    <dbReference type="NCBI Taxonomy" id="153919"/>
    <lineage>
        <taxon>Eukaryota</taxon>
        <taxon>Fungi</taxon>
        <taxon>Dikarya</taxon>
        <taxon>Basidiomycota</taxon>
        <taxon>Agaricomycotina</taxon>
        <taxon>Agaricomycetes</taxon>
        <taxon>Agaricomycetidae</taxon>
        <taxon>Agaricales</taxon>
        <taxon>Marasmiineae</taxon>
        <taxon>Omphalotaceae</taxon>
        <taxon>Lentinula</taxon>
    </lineage>
</organism>
<keyword evidence="4" id="KW-1185">Reference proteome</keyword>
<dbReference type="GO" id="GO:0007166">
    <property type="term" value="P:cell surface receptor signaling pathway"/>
    <property type="evidence" value="ECO:0007669"/>
    <property type="project" value="InterPro"/>
</dbReference>
<dbReference type="Pfam" id="PF22215">
    <property type="entry name" value="MLKL_N"/>
    <property type="match status" value="1"/>
</dbReference>
<feature type="domain" description="Alkyl hydroperoxide reductase subunit C/ Thiol specific antioxidant" evidence="1">
    <location>
        <begin position="9"/>
        <end position="139"/>
    </location>
</feature>
<dbReference type="InterPro" id="IPR059179">
    <property type="entry name" value="MLKL-like_MCAfunc"/>
</dbReference>
<evidence type="ECO:0000313" key="3">
    <source>
        <dbReference type="EMBL" id="KAJ3843811.1"/>
    </source>
</evidence>
<dbReference type="InterPro" id="IPR054000">
    <property type="entry name" value="MLKL_N"/>
</dbReference>
<dbReference type="InterPro" id="IPR000866">
    <property type="entry name" value="AhpC/TSA"/>
</dbReference>